<name>A0A0E9XNN2_ANGAN</name>
<feature type="transmembrane region" description="Helical" evidence="1">
    <location>
        <begin position="21"/>
        <end position="43"/>
    </location>
</feature>
<proteinExistence type="predicted"/>
<evidence type="ECO:0000313" key="2">
    <source>
        <dbReference type="EMBL" id="JAI03304.1"/>
    </source>
</evidence>
<reference evidence="2" key="1">
    <citation type="submission" date="2014-11" db="EMBL/GenBank/DDBJ databases">
        <authorList>
            <person name="Amaro Gonzalez C."/>
        </authorList>
    </citation>
    <scope>NUCLEOTIDE SEQUENCE</scope>
</reference>
<keyword evidence="1" id="KW-1133">Transmembrane helix</keyword>
<evidence type="ECO:0000256" key="1">
    <source>
        <dbReference type="SAM" id="Phobius"/>
    </source>
</evidence>
<dbReference type="AlphaFoldDB" id="A0A0E9XNN2"/>
<organism evidence="2">
    <name type="scientific">Anguilla anguilla</name>
    <name type="common">European freshwater eel</name>
    <name type="synonym">Muraena anguilla</name>
    <dbReference type="NCBI Taxonomy" id="7936"/>
    <lineage>
        <taxon>Eukaryota</taxon>
        <taxon>Metazoa</taxon>
        <taxon>Chordata</taxon>
        <taxon>Craniata</taxon>
        <taxon>Vertebrata</taxon>
        <taxon>Euteleostomi</taxon>
        <taxon>Actinopterygii</taxon>
        <taxon>Neopterygii</taxon>
        <taxon>Teleostei</taxon>
        <taxon>Anguilliformes</taxon>
        <taxon>Anguillidae</taxon>
        <taxon>Anguilla</taxon>
    </lineage>
</organism>
<sequence length="57" mass="6705">MNLPKERKKEKKTKHIKYSLLCIRNPGIAKCCIYFLLFKIPIIENVLTVPPQLTFKC</sequence>
<reference evidence="2" key="2">
    <citation type="journal article" date="2015" name="Fish Shellfish Immunol.">
        <title>Early steps in the European eel (Anguilla anguilla)-Vibrio vulnificus interaction in the gills: Role of the RtxA13 toxin.</title>
        <authorList>
            <person name="Callol A."/>
            <person name="Pajuelo D."/>
            <person name="Ebbesson L."/>
            <person name="Teles M."/>
            <person name="MacKenzie S."/>
            <person name="Amaro C."/>
        </authorList>
    </citation>
    <scope>NUCLEOTIDE SEQUENCE</scope>
</reference>
<keyword evidence="1" id="KW-0472">Membrane</keyword>
<protein>
    <submittedName>
        <fullName evidence="2">Uncharacterized protein</fullName>
    </submittedName>
</protein>
<dbReference type="EMBL" id="GBXM01005274">
    <property type="protein sequence ID" value="JAI03304.1"/>
    <property type="molecule type" value="Transcribed_RNA"/>
</dbReference>
<keyword evidence="1" id="KW-0812">Transmembrane</keyword>
<accession>A0A0E9XNN2</accession>